<reference evidence="3" key="1">
    <citation type="submission" date="2020-06" db="EMBL/GenBank/DDBJ databases">
        <title>WGS assembly of Ceratodon purpureus strain R40.</title>
        <authorList>
            <person name="Carey S.B."/>
            <person name="Jenkins J."/>
            <person name="Shu S."/>
            <person name="Lovell J.T."/>
            <person name="Sreedasyam A."/>
            <person name="Maumus F."/>
            <person name="Tiley G.P."/>
            <person name="Fernandez-Pozo N."/>
            <person name="Barry K."/>
            <person name="Chen C."/>
            <person name="Wang M."/>
            <person name="Lipzen A."/>
            <person name="Daum C."/>
            <person name="Saski C.A."/>
            <person name="Payton A.C."/>
            <person name="Mcbreen J.C."/>
            <person name="Conrad R.E."/>
            <person name="Kollar L.M."/>
            <person name="Olsson S."/>
            <person name="Huttunen S."/>
            <person name="Landis J.B."/>
            <person name="Wickett N.J."/>
            <person name="Johnson M.G."/>
            <person name="Rensing S.A."/>
            <person name="Grimwood J."/>
            <person name="Schmutz J."/>
            <person name="Mcdaniel S.F."/>
        </authorList>
    </citation>
    <scope>NUCLEOTIDE SEQUENCE</scope>
    <source>
        <strain evidence="3">R40</strain>
    </source>
</reference>
<feature type="domain" description="YrdC-like" evidence="2">
    <location>
        <begin position="71"/>
        <end position="279"/>
    </location>
</feature>
<dbReference type="AlphaFoldDB" id="A0A8T0GQV6"/>
<dbReference type="InterPro" id="IPR017945">
    <property type="entry name" value="DHBP_synth_RibB-like_a/b_dom"/>
</dbReference>
<dbReference type="PROSITE" id="PS51163">
    <property type="entry name" value="YRDC"/>
    <property type="match status" value="1"/>
</dbReference>
<organism evidence="3 4">
    <name type="scientific">Ceratodon purpureus</name>
    <name type="common">Fire moss</name>
    <name type="synonym">Dicranum purpureum</name>
    <dbReference type="NCBI Taxonomy" id="3225"/>
    <lineage>
        <taxon>Eukaryota</taxon>
        <taxon>Viridiplantae</taxon>
        <taxon>Streptophyta</taxon>
        <taxon>Embryophyta</taxon>
        <taxon>Bryophyta</taxon>
        <taxon>Bryophytina</taxon>
        <taxon>Bryopsida</taxon>
        <taxon>Dicranidae</taxon>
        <taxon>Pseudoditrichales</taxon>
        <taxon>Ditrichaceae</taxon>
        <taxon>Ceratodon</taxon>
    </lineage>
</organism>
<dbReference type="Gene3D" id="3.90.870.10">
    <property type="entry name" value="DHBP synthase"/>
    <property type="match status" value="1"/>
</dbReference>
<proteinExistence type="predicted"/>
<accession>A0A8T0GQV6</accession>
<evidence type="ECO:0000313" key="3">
    <source>
        <dbReference type="EMBL" id="KAG0560679.1"/>
    </source>
</evidence>
<protein>
    <recommendedName>
        <fullName evidence="1">Threonylcarbamoyl-AMP synthase</fullName>
    </recommendedName>
</protein>
<dbReference type="SUPFAM" id="SSF55821">
    <property type="entry name" value="YrdC/RibB"/>
    <property type="match status" value="1"/>
</dbReference>
<gene>
    <name evidence="3" type="ORF">KC19_9G004600</name>
</gene>
<dbReference type="Proteomes" id="UP000822688">
    <property type="component" value="Chromosome 9"/>
</dbReference>
<dbReference type="PANTHER" id="PTHR42828">
    <property type="entry name" value="DHBP SYNTHASE RIBB-LIKE ALPHA/BETA DOMAIN-CONTAINING PROTEIN"/>
    <property type="match status" value="1"/>
</dbReference>
<evidence type="ECO:0000313" key="4">
    <source>
        <dbReference type="Proteomes" id="UP000822688"/>
    </source>
</evidence>
<dbReference type="NCBIfam" id="TIGR00057">
    <property type="entry name" value="L-threonylcarbamoyladenylate synthase"/>
    <property type="match status" value="1"/>
</dbReference>
<dbReference type="GO" id="GO:0003725">
    <property type="term" value="F:double-stranded RNA binding"/>
    <property type="evidence" value="ECO:0007669"/>
    <property type="project" value="InterPro"/>
</dbReference>
<sequence>MQLNQSEAGHRLAMAFPCCPCPSLRPAPQHLVVAAHAVAKRSPKRLKYSSPGSRKNSQVQLLQLDPSGSDVWRLDPIVELIRSGAVGIIPTDTVYAIVCDLKNRQAIDRLYRIKNLDPMKPLSILCRSFQDVDKYTLGFPRGNSHGQTNVFRAARQCLPGPYTFILTASKEMPKQCTTFGGSSAVSCAPRKSVGVRMPDDAICAALLSRLDEPLLCTSVRQRSEDDWMLDPVIIADTYGASEGREGVDFVVDGGERLAYPSTVIDMTGLMPTILRRGKGPVEDWMLMESHDSTESVGLEGMSNPYA</sequence>
<dbReference type="EMBL" id="CM026430">
    <property type="protein sequence ID" value="KAG0560679.1"/>
    <property type="molecule type" value="Genomic_DNA"/>
</dbReference>
<evidence type="ECO:0000256" key="1">
    <source>
        <dbReference type="ARBA" id="ARBA00015492"/>
    </source>
</evidence>
<dbReference type="PANTHER" id="PTHR42828:SF3">
    <property type="entry name" value="THREONYLCARBAMOYL-AMP SYNTHASE"/>
    <property type="match status" value="1"/>
</dbReference>
<evidence type="ECO:0000259" key="2">
    <source>
        <dbReference type="PROSITE" id="PS51163"/>
    </source>
</evidence>
<keyword evidence="4" id="KW-1185">Reference proteome</keyword>
<dbReference type="InterPro" id="IPR006070">
    <property type="entry name" value="Sua5-like_dom"/>
</dbReference>
<name>A0A8T0GQV6_CERPU</name>
<comment type="caution">
    <text evidence="3">The sequence shown here is derived from an EMBL/GenBank/DDBJ whole genome shotgun (WGS) entry which is preliminary data.</text>
</comment>
<dbReference type="Pfam" id="PF01300">
    <property type="entry name" value="Sua5_yciO_yrdC"/>
    <property type="match status" value="1"/>
</dbReference>
<dbReference type="InterPro" id="IPR052532">
    <property type="entry name" value="SUA5_domain"/>
</dbReference>